<dbReference type="InterPro" id="IPR004960">
    <property type="entry name" value="LipA_acyltrans"/>
</dbReference>
<sequence>MTPAIRGVPGRTGCAQGALATLQPMTDALARLLHALAALAGRLPWPVLRRLADALAWGWLRTGARESVVALRNLELAYPDWTPAERDACRRAILRATALQTLDTLRLWTRPHAENLERLREIDGEALFDAALASGRGLIVAAPHFGNWELLNQWLAAKTPLAILYKPPESAIGEAFLRRVRADTDATRVTQVRAEGAGVRQLYKRLQAGGVVGILPDQQPKGGDGEFAPFFGVPSLTMTLLGRLAARSGATVLFAWCERLGDGPDYALRIQAASPGIADPDPAVATAALNADVERIARRDPAQYQWTYKRFKARPPGSTTHPYADLEGR</sequence>
<keyword evidence="4" id="KW-0808">Transferase</keyword>
<protein>
    <submittedName>
        <fullName evidence="7">Lauroyl acyltransferase</fullName>
    </submittedName>
</protein>
<reference evidence="7 8" key="1">
    <citation type="submission" date="2023-04" db="EMBL/GenBank/DDBJ databases">
        <title>Luteimonas sp. M1R5S18.</title>
        <authorList>
            <person name="Sun J.-Q."/>
        </authorList>
    </citation>
    <scope>NUCLEOTIDE SEQUENCE [LARGE SCALE GENOMIC DNA]</scope>
    <source>
        <strain evidence="7 8">M1R5S18</strain>
    </source>
</reference>
<keyword evidence="5" id="KW-0472">Membrane</keyword>
<dbReference type="PANTHER" id="PTHR30606">
    <property type="entry name" value="LIPID A BIOSYNTHESIS LAUROYL ACYLTRANSFERASE"/>
    <property type="match status" value="1"/>
</dbReference>
<dbReference type="PANTHER" id="PTHR30606:SF10">
    <property type="entry name" value="PHOSPHATIDYLINOSITOL MANNOSIDE ACYLTRANSFERASE"/>
    <property type="match status" value="1"/>
</dbReference>
<dbReference type="CDD" id="cd07984">
    <property type="entry name" value="LPLAT_LABLAT-like"/>
    <property type="match status" value="1"/>
</dbReference>
<keyword evidence="6 7" id="KW-0012">Acyltransferase</keyword>
<name>A0ABT6JIT8_9GAMM</name>
<organism evidence="7 8">
    <name type="scientific">Luteimonas rhizosphaericola</name>
    <dbReference type="NCBI Taxonomy" id="3042024"/>
    <lineage>
        <taxon>Bacteria</taxon>
        <taxon>Pseudomonadati</taxon>
        <taxon>Pseudomonadota</taxon>
        <taxon>Gammaproteobacteria</taxon>
        <taxon>Lysobacterales</taxon>
        <taxon>Lysobacteraceae</taxon>
        <taxon>Luteimonas</taxon>
    </lineage>
</organism>
<proteinExistence type="predicted"/>
<dbReference type="EMBL" id="JARXRN010000021">
    <property type="protein sequence ID" value="MDH5830584.1"/>
    <property type="molecule type" value="Genomic_DNA"/>
</dbReference>
<evidence type="ECO:0000256" key="1">
    <source>
        <dbReference type="ARBA" id="ARBA00004533"/>
    </source>
</evidence>
<dbReference type="GO" id="GO:0016746">
    <property type="term" value="F:acyltransferase activity"/>
    <property type="evidence" value="ECO:0007669"/>
    <property type="project" value="UniProtKB-KW"/>
</dbReference>
<evidence type="ECO:0000256" key="4">
    <source>
        <dbReference type="ARBA" id="ARBA00022679"/>
    </source>
</evidence>
<dbReference type="NCBIfam" id="NF006438">
    <property type="entry name" value="PRK08734.1"/>
    <property type="match status" value="1"/>
</dbReference>
<evidence type="ECO:0000256" key="6">
    <source>
        <dbReference type="ARBA" id="ARBA00023315"/>
    </source>
</evidence>
<evidence type="ECO:0000256" key="5">
    <source>
        <dbReference type="ARBA" id="ARBA00023136"/>
    </source>
</evidence>
<gene>
    <name evidence="7" type="ORF">QFW80_08670</name>
</gene>
<comment type="caution">
    <text evidence="7">The sequence shown here is derived from an EMBL/GenBank/DDBJ whole genome shotgun (WGS) entry which is preliminary data.</text>
</comment>
<keyword evidence="3" id="KW-0997">Cell inner membrane</keyword>
<keyword evidence="2" id="KW-1003">Cell membrane</keyword>
<evidence type="ECO:0000313" key="8">
    <source>
        <dbReference type="Proteomes" id="UP001156831"/>
    </source>
</evidence>
<dbReference type="Proteomes" id="UP001156831">
    <property type="component" value="Unassembled WGS sequence"/>
</dbReference>
<accession>A0ABT6JIT8</accession>
<evidence type="ECO:0000313" key="7">
    <source>
        <dbReference type="EMBL" id="MDH5830584.1"/>
    </source>
</evidence>
<keyword evidence="8" id="KW-1185">Reference proteome</keyword>
<evidence type="ECO:0000256" key="3">
    <source>
        <dbReference type="ARBA" id="ARBA00022519"/>
    </source>
</evidence>
<dbReference type="Pfam" id="PF03279">
    <property type="entry name" value="Lip_A_acyltrans"/>
    <property type="match status" value="1"/>
</dbReference>
<dbReference type="PIRSF" id="PIRSF026649">
    <property type="entry name" value="MsbB"/>
    <property type="match status" value="1"/>
</dbReference>
<evidence type="ECO:0000256" key="2">
    <source>
        <dbReference type="ARBA" id="ARBA00022475"/>
    </source>
</evidence>
<dbReference type="RefSeq" id="WP_280601298.1">
    <property type="nucleotide sequence ID" value="NZ_JARXRN010000021.1"/>
</dbReference>
<comment type="subcellular location">
    <subcellularLocation>
        <location evidence="1">Cell inner membrane</location>
    </subcellularLocation>
</comment>